<evidence type="ECO:0000313" key="1">
    <source>
        <dbReference type="EMBL" id="KAK8581922.1"/>
    </source>
</evidence>
<proteinExistence type="predicted"/>
<accession>A0ABR2FLT2</accession>
<gene>
    <name evidence="1" type="ORF">V6N12_072124</name>
</gene>
<evidence type="ECO:0000313" key="2">
    <source>
        <dbReference type="Proteomes" id="UP001472677"/>
    </source>
</evidence>
<keyword evidence="2" id="KW-1185">Reference proteome</keyword>
<dbReference type="EMBL" id="JBBPBM010000006">
    <property type="protein sequence ID" value="KAK8581922.1"/>
    <property type="molecule type" value="Genomic_DNA"/>
</dbReference>
<protein>
    <submittedName>
        <fullName evidence="1">Uncharacterized protein</fullName>
    </submittedName>
</protein>
<name>A0ABR2FLT2_9ROSI</name>
<reference evidence="1 2" key="1">
    <citation type="journal article" date="2024" name="G3 (Bethesda)">
        <title>Genome assembly of Hibiscus sabdariffa L. provides insights into metabolisms of medicinal natural products.</title>
        <authorList>
            <person name="Kim T."/>
        </authorList>
    </citation>
    <scope>NUCLEOTIDE SEQUENCE [LARGE SCALE GENOMIC DNA]</scope>
    <source>
        <strain evidence="1">TK-2024</strain>
        <tissue evidence="1">Old leaves</tissue>
    </source>
</reference>
<dbReference type="Proteomes" id="UP001472677">
    <property type="component" value="Unassembled WGS sequence"/>
</dbReference>
<sequence>MPVTQILLFMRRLVHVKISINWLKSSKRIAANEAPSFEHSVLIIAPKEGTIPSVWPYKWLANFHLDMMAGAVMGGVASNPREQFGVRGWSEKEIGNGSSVLRYFPSVALDFSLKMVDAIEDFSSGSWPMKRALTSKFIAKYQAIGYS</sequence>
<organism evidence="1 2">
    <name type="scientific">Hibiscus sabdariffa</name>
    <name type="common">roselle</name>
    <dbReference type="NCBI Taxonomy" id="183260"/>
    <lineage>
        <taxon>Eukaryota</taxon>
        <taxon>Viridiplantae</taxon>
        <taxon>Streptophyta</taxon>
        <taxon>Embryophyta</taxon>
        <taxon>Tracheophyta</taxon>
        <taxon>Spermatophyta</taxon>
        <taxon>Magnoliopsida</taxon>
        <taxon>eudicotyledons</taxon>
        <taxon>Gunneridae</taxon>
        <taxon>Pentapetalae</taxon>
        <taxon>rosids</taxon>
        <taxon>malvids</taxon>
        <taxon>Malvales</taxon>
        <taxon>Malvaceae</taxon>
        <taxon>Malvoideae</taxon>
        <taxon>Hibiscus</taxon>
    </lineage>
</organism>
<comment type="caution">
    <text evidence="1">The sequence shown here is derived from an EMBL/GenBank/DDBJ whole genome shotgun (WGS) entry which is preliminary data.</text>
</comment>